<feature type="domain" description="DUF1549" evidence="3">
    <location>
        <begin position="147"/>
        <end position="351"/>
    </location>
</feature>
<dbReference type="Pfam" id="PF07583">
    <property type="entry name" value="PSCyt2"/>
    <property type="match status" value="1"/>
</dbReference>
<dbReference type="InterPro" id="IPR011429">
    <property type="entry name" value="Cyt_c_Planctomycete-type"/>
</dbReference>
<dbReference type="Pfam" id="PF07635">
    <property type="entry name" value="PSCyt1"/>
    <property type="match status" value="1"/>
</dbReference>
<feature type="chain" id="PRO_5022706594" evidence="2">
    <location>
        <begin position="25"/>
        <end position="846"/>
    </location>
</feature>
<evidence type="ECO:0000259" key="4">
    <source>
        <dbReference type="Pfam" id="PF07587"/>
    </source>
</evidence>
<feature type="domain" description="Cytochrome C Planctomycete-type" evidence="5">
    <location>
        <begin position="41"/>
        <end position="97"/>
    </location>
</feature>
<feature type="region of interest" description="Disordered" evidence="1">
    <location>
        <begin position="415"/>
        <end position="444"/>
    </location>
</feature>
<dbReference type="PANTHER" id="PTHR35889">
    <property type="entry name" value="CYCLOINULO-OLIGOSACCHARIDE FRUCTANOTRANSFERASE-RELATED"/>
    <property type="match status" value="1"/>
</dbReference>
<evidence type="ECO:0000256" key="1">
    <source>
        <dbReference type="SAM" id="MobiDB-lite"/>
    </source>
</evidence>
<keyword evidence="7" id="KW-1185">Reference proteome</keyword>
<feature type="domain" description="DUF1553" evidence="4">
    <location>
        <begin position="534"/>
        <end position="790"/>
    </location>
</feature>
<feature type="signal peptide" evidence="2">
    <location>
        <begin position="1"/>
        <end position="24"/>
    </location>
</feature>
<dbReference type="InterPro" id="IPR011444">
    <property type="entry name" value="DUF1549"/>
</dbReference>
<name>A0A5C5YDH7_9BACT</name>
<reference evidence="6 7" key="1">
    <citation type="submission" date="2019-02" db="EMBL/GenBank/DDBJ databases">
        <title>Deep-cultivation of Planctomycetes and their phenomic and genomic characterization uncovers novel biology.</title>
        <authorList>
            <person name="Wiegand S."/>
            <person name="Jogler M."/>
            <person name="Boedeker C."/>
            <person name="Pinto D."/>
            <person name="Vollmers J."/>
            <person name="Rivas-Marin E."/>
            <person name="Kohn T."/>
            <person name="Peeters S.H."/>
            <person name="Heuer A."/>
            <person name="Rast P."/>
            <person name="Oberbeckmann S."/>
            <person name="Bunk B."/>
            <person name="Jeske O."/>
            <person name="Meyerdierks A."/>
            <person name="Storesund J.E."/>
            <person name="Kallscheuer N."/>
            <person name="Luecker S."/>
            <person name="Lage O.M."/>
            <person name="Pohl T."/>
            <person name="Merkel B.J."/>
            <person name="Hornburger P."/>
            <person name="Mueller R.-W."/>
            <person name="Bruemmer F."/>
            <person name="Labrenz M."/>
            <person name="Spormann A.M."/>
            <person name="Op Den Camp H."/>
            <person name="Overmann J."/>
            <person name="Amann R."/>
            <person name="Jetten M.S.M."/>
            <person name="Mascher T."/>
            <person name="Medema M.H."/>
            <person name="Devos D.P."/>
            <person name="Kaster A.-K."/>
            <person name="Ovreas L."/>
            <person name="Rohde M."/>
            <person name="Galperin M.Y."/>
            <person name="Jogler C."/>
        </authorList>
    </citation>
    <scope>NUCLEOTIDE SEQUENCE [LARGE SCALE GENOMIC DNA]</scope>
    <source>
        <strain evidence="6 7">CA85</strain>
    </source>
</reference>
<accession>A0A5C5YDH7</accession>
<feature type="compositionally biased region" description="Basic and acidic residues" evidence="1">
    <location>
        <begin position="427"/>
        <end position="444"/>
    </location>
</feature>
<evidence type="ECO:0000256" key="2">
    <source>
        <dbReference type="SAM" id="SignalP"/>
    </source>
</evidence>
<evidence type="ECO:0000313" key="7">
    <source>
        <dbReference type="Proteomes" id="UP000318053"/>
    </source>
</evidence>
<dbReference type="InterPro" id="IPR022655">
    <property type="entry name" value="DUF1553"/>
</dbReference>
<dbReference type="OrthoDB" id="127107at2"/>
<proteinExistence type="predicted"/>
<organism evidence="6 7">
    <name type="scientific">Allorhodopirellula solitaria</name>
    <dbReference type="NCBI Taxonomy" id="2527987"/>
    <lineage>
        <taxon>Bacteria</taxon>
        <taxon>Pseudomonadati</taxon>
        <taxon>Planctomycetota</taxon>
        <taxon>Planctomycetia</taxon>
        <taxon>Pirellulales</taxon>
        <taxon>Pirellulaceae</taxon>
        <taxon>Allorhodopirellula</taxon>
    </lineage>
</organism>
<gene>
    <name evidence="6" type="ORF">CA85_18800</name>
</gene>
<dbReference type="InterPro" id="IPR036909">
    <property type="entry name" value="Cyt_c-like_dom_sf"/>
</dbReference>
<sequence length="846" mass="95965" precursor="true">MLPNLTIPFALLLGTALWSVSAFAGEIDFNREIRPILSENCFYCHGQDPNHREADLRLDVRQDALDYGAFEPGDAEASVLIERVLSDDPDMLMPPPDANRTLTDAEKALLRQWVDEGAEYQQHWAFVAPVRPAVPSVTDPQWARNAIDFFVLSKLEENGWQPSPPAERATLIKRLYADMLGLPPTPEEVDQFVHNDDPGAYDALVERLLASPHYGERMALPWLDAARYADSNGFQQDGDTWQWMWRDWVVDAINEDMPFDQFTIEQLAGDLLPDATTDQKIASGFNRNHLLNGEGGAIAEEQRFNILFDRIDTTTTNWLGLTVACAQCHDHKYDPISQKDYYRLLDAFNRVPENGRPQRFSSRIRVGNPVLELPTAENKERISEFQANIAAAKKELDPLMDAAYEGWRLGLGSGQDLAQDESLPESLRTKLEKPKGKRSEEEKQAIEKEWRSYFQRSARDELAQKTEPGRRVTKIENQLAGYRGDQIPRPMVMSDDKPRDTHVLDRGAYLSPLEKVTFDTPAFLPPLPDDAPKNRLGFARWLMADTHPLTARVQVNRMWQHSFGMGIVKTSEDFGVQSEFPVHQDLLDWMAVEFRASGWSRKHVHRLIVTSSTYRQSSRMTEKHRTEDIENRLIARATRIRMPSMVLRDWALASAGLLDDRIGGHPVYPYQPDAVWEALAITKERDFTYPASTGGDLYRRSLYTFWRRTVAPTNMFDASDRQACRVRAAATITPLHALTTLNDPTWIEAARVLAGNCLVEADELRSQLQSAFESIACRTATDSELRRLEDAYQKQFEGFRADPAAAIEFLDVGKTSRDTTLAPVQHAAMTAVCLAIFNLDESLTRE</sequence>
<dbReference type="AlphaFoldDB" id="A0A5C5YDH7"/>
<dbReference type="PANTHER" id="PTHR35889:SF3">
    <property type="entry name" value="F-BOX DOMAIN-CONTAINING PROTEIN"/>
    <property type="match status" value="1"/>
</dbReference>
<dbReference type="Proteomes" id="UP000318053">
    <property type="component" value="Unassembled WGS sequence"/>
</dbReference>
<dbReference type="RefSeq" id="WP_146390940.1">
    <property type="nucleotide sequence ID" value="NZ_SJPK01000003.1"/>
</dbReference>
<evidence type="ECO:0000313" key="6">
    <source>
        <dbReference type="EMBL" id="TWT73410.1"/>
    </source>
</evidence>
<protein>
    <submittedName>
        <fullName evidence="6">Planctomycete cytochrome C</fullName>
    </submittedName>
</protein>
<evidence type="ECO:0000259" key="5">
    <source>
        <dbReference type="Pfam" id="PF07635"/>
    </source>
</evidence>
<comment type="caution">
    <text evidence="6">The sequence shown here is derived from an EMBL/GenBank/DDBJ whole genome shotgun (WGS) entry which is preliminary data.</text>
</comment>
<keyword evidence="2" id="KW-0732">Signal</keyword>
<dbReference type="EMBL" id="SJPK01000003">
    <property type="protein sequence ID" value="TWT73410.1"/>
    <property type="molecule type" value="Genomic_DNA"/>
</dbReference>
<dbReference type="SUPFAM" id="SSF46626">
    <property type="entry name" value="Cytochrome c"/>
    <property type="match status" value="1"/>
</dbReference>
<dbReference type="GO" id="GO:0020037">
    <property type="term" value="F:heme binding"/>
    <property type="evidence" value="ECO:0007669"/>
    <property type="project" value="InterPro"/>
</dbReference>
<dbReference type="GO" id="GO:0009055">
    <property type="term" value="F:electron transfer activity"/>
    <property type="evidence" value="ECO:0007669"/>
    <property type="project" value="InterPro"/>
</dbReference>
<dbReference type="Pfam" id="PF07587">
    <property type="entry name" value="PSD1"/>
    <property type="match status" value="1"/>
</dbReference>
<evidence type="ECO:0000259" key="3">
    <source>
        <dbReference type="Pfam" id="PF07583"/>
    </source>
</evidence>